<dbReference type="EMBL" id="KN832875">
    <property type="protein sequence ID" value="KIN02129.1"/>
    <property type="molecule type" value="Genomic_DNA"/>
</dbReference>
<evidence type="ECO:0000313" key="3">
    <source>
        <dbReference type="Proteomes" id="UP000054321"/>
    </source>
</evidence>
<feature type="transmembrane region" description="Helical" evidence="1">
    <location>
        <begin position="49"/>
        <end position="68"/>
    </location>
</feature>
<dbReference type="InParanoid" id="A0A0C3CT08"/>
<feature type="transmembrane region" description="Helical" evidence="1">
    <location>
        <begin position="6"/>
        <end position="28"/>
    </location>
</feature>
<dbReference type="OrthoDB" id="4363085at2759"/>
<dbReference type="Proteomes" id="UP000054321">
    <property type="component" value="Unassembled WGS sequence"/>
</dbReference>
<dbReference type="AlphaFoldDB" id="A0A0C3CT08"/>
<protein>
    <submittedName>
        <fullName evidence="2">Uncharacterized protein</fullName>
    </submittedName>
</protein>
<keyword evidence="1" id="KW-0812">Transmembrane</keyword>
<proteinExistence type="predicted"/>
<organism evidence="2 3">
    <name type="scientific">Oidiodendron maius (strain Zn)</name>
    <dbReference type="NCBI Taxonomy" id="913774"/>
    <lineage>
        <taxon>Eukaryota</taxon>
        <taxon>Fungi</taxon>
        <taxon>Dikarya</taxon>
        <taxon>Ascomycota</taxon>
        <taxon>Pezizomycotina</taxon>
        <taxon>Leotiomycetes</taxon>
        <taxon>Leotiomycetes incertae sedis</taxon>
        <taxon>Myxotrichaceae</taxon>
        <taxon>Oidiodendron</taxon>
    </lineage>
</organism>
<keyword evidence="1" id="KW-0472">Membrane</keyword>
<feature type="transmembrane region" description="Helical" evidence="1">
    <location>
        <begin position="74"/>
        <end position="91"/>
    </location>
</feature>
<keyword evidence="1" id="KW-1133">Transmembrane helix</keyword>
<keyword evidence="3" id="KW-1185">Reference proteome</keyword>
<evidence type="ECO:0000256" key="1">
    <source>
        <dbReference type="SAM" id="Phobius"/>
    </source>
</evidence>
<reference evidence="2 3" key="1">
    <citation type="submission" date="2014-04" db="EMBL/GenBank/DDBJ databases">
        <authorList>
            <consortium name="DOE Joint Genome Institute"/>
            <person name="Kuo A."/>
            <person name="Martino E."/>
            <person name="Perotto S."/>
            <person name="Kohler A."/>
            <person name="Nagy L.G."/>
            <person name="Floudas D."/>
            <person name="Copeland A."/>
            <person name="Barry K.W."/>
            <person name="Cichocki N."/>
            <person name="Veneault-Fourrey C."/>
            <person name="LaButti K."/>
            <person name="Lindquist E.A."/>
            <person name="Lipzen A."/>
            <person name="Lundell T."/>
            <person name="Morin E."/>
            <person name="Murat C."/>
            <person name="Sun H."/>
            <person name="Tunlid A."/>
            <person name="Henrissat B."/>
            <person name="Grigoriev I.V."/>
            <person name="Hibbett D.S."/>
            <person name="Martin F."/>
            <person name="Nordberg H.P."/>
            <person name="Cantor M.N."/>
            <person name="Hua S.X."/>
        </authorList>
    </citation>
    <scope>NUCLEOTIDE SEQUENCE [LARGE SCALE GENOMIC DNA]</scope>
    <source>
        <strain evidence="2 3">Zn</strain>
    </source>
</reference>
<feature type="transmembrane region" description="Helical" evidence="1">
    <location>
        <begin position="98"/>
        <end position="117"/>
    </location>
</feature>
<gene>
    <name evidence="2" type="ORF">OIDMADRAFT_53647</name>
</gene>
<reference evidence="3" key="2">
    <citation type="submission" date="2015-01" db="EMBL/GenBank/DDBJ databases">
        <title>Evolutionary Origins and Diversification of the Mycorrhizal Mutualists.</title>
        <authorList>
            <consortium name="DOE Joint Genome Institute"/>
            <consortium name="Mycorrhizal Genomics Consortium"/>
            <person name="Kohler A."/>
            <person name="Kuo A."/>
            <person name="Nagy L.G."/>
            <person name="Floudas D."/>
            <person name="Copeland A."/>
            <person name="Barry K.W."/>
            <person name="Cichocki N."/>
            <person name="Veneault-Fourrey C."/>
            <person name="LaButti K."/>
            <person name="Lindquist E.A."/>
            <person name="Lipzen A."/>
            <person name="Lundell T."/>
            <person name="Morin E."/>
            <person name="Murat C."/>
            <person name="Riley R."/>
            <person name="Ohm R."/>
            <person name="Sun H."/>
            <person name="Tunlid A."/>
            <person name="Henrissat B."/>
            <person name="Grigoriev I.V."/>
            <person name="Hibbett D.S."/>
            <person name="Martin F."/>
        </authorList>
    </citation>
    <scope>NUCLEOTIDE SEQUENCE [LARGE SCALE GENOMIC DNA]</scope>
    <source>
        <strain evidence="3">Zn</strain>
    </source>
</reference>
<dbReference type="HOGENOM" id="CLU_134220_0_0_1"/>
<evidence type="ECO:0000313" key="2">
    <source>
        <dbReference type="EMBL" id="KIN02129.1"/>
    </source>
</evidence>
<accession>A0A0C3CT08</accession>
<name>A0A0C3CT08_OIDMZ</name>
<sequence>MRAMHPVFPVLNLIASAAGATGGLVALFQPAVMSQSSQVTPGELFYARMYAVRAIPFGVVAGLLPFWYKEPVVAILLFTASLVQAADVVIGSGKKDRGMVIGASTATILHFICGYTML</sequence>